<evidence type="ECO:0000256" key="1">
    <source>
        <dbReference type="SAM" id="MobiDB-lite"/>
    </source>
</evidence>
<evidence type="ECO:0000313" key="2">
    <source>
        <dbReference type="EMBL" id="WTT17789.1"/>
    </source>
</evidence>
<proteinExistence type="predicted"/>
<sequence>MATWPLKRIGEILVDGVWAPVPLREETSVVITRGISAEGSVAQPAGTSVRINDPDAEYSPRNAESTLFGTFGRNTQFRFRVADAPSVPAAVLTDTFTRTVANGWGTSTSGATWVIYDPTGSSPPASAYSVSGGAGKITSSSLNTSLYIATDGLDLDDYEATFTINSDQTAQDNNTEEAILFTPILRVNTTDHQYYMVPISLRPRTGVFGIGGLSVGVQITKVDILNNATRGLCPPRTIPGLGYAVASALRVRVRCQGPELMVRVWADGAVEPDHWHAQTYDESFASGEFGFRARCDADDTTVPIVYSFDDLEVRPLTADDGTVRMVGELSSIDPYEPEDGPASAYVDVDAAGVLRRYDGPQKPARSALARHVAGYRPVAYWPFEEGAQGGTSVAQAATTSPAGPLAVTRFDFAKDSGLFGSKALPTVRSGGTAKISGIPGFATGRWAVYFMMKFTTQGFPTDANEHQILSFSTANATLTLYAKLNGTDPLILIRGVDSSGTAIGVGADLSQAELTAAGLLGFLDRWQQVKVYGQESGGSTTYTLAMLDPDDSGLTTDLGTAAHAADRVRTISTTFGAGAAGMGIGHLSVWGVAFTDAYTQNFPGIATGDIAYELGAPGMPAKDWLSVLAADQGQALETEGPAGTLLGPYYDGSFIDLARAAARTDMGLLTEQRNRLGLRYISREALYDRPVDLVLDYRSGLVFAPFRPKDDDKGLINRITVKRREGSEASAEVSEGPLSVAPPPDGINVNEDSADTIVYSDDQLPSQAGWRLHVATWDAMRVASLTLKMANPRLRPLLDTVLALKEGARIQVVNTPKRYGHDGFDLLVRGSKETHAEGVFDITFTCVPYGPYVTGLVVDSGAAVIDGDARVDTSGTTLTEDVDETETSVEVTVANGRRWVYTAAYPDRFPFNVRVGGEVWTVTAITGTSSPQTFTVIRSVNGVVKSHSSGADLRLNRYTPVAL</sequence>
<protein>
    <recommendedName>
        <fullName evidence="3">Tip attachment protein J domain-containing protein</fullName>
    </recommendedName>
</protein>
<reference evidence="2" key="1">
    <citation type="submission" date="2022-10" db="EMBL/GenBank/DDBJ databases">
        <title>The complete genomes of actinobacterial strains from the NBC collection.</title>
        <authorList>
            <person name="Joergensen T.S."/>
            <person name="Alvarez Arevalo M."/>
            <person name="Sterndorff E.B."/>
            <person name="Faurdal D."/>
            <person name="Vuksanovic O."/>
            <person name="Mourched A.-S."/>
            <person name="Charusanti P."/>
            <person name="Shaw S."/>
            <person name="Blin K."/>
            <person name="Weber T."/>
        </authorList>
    </citation>
    <scope>NUCLEOTIDE SEQUENCE</scope>
    <source>
        <strain evidence="2">NBC_00093</strain>
    </source>
</reference>
<accession>A0AAU2A068</accession>
<organism evidence="2">
    <name type="scientific">Streptomyces sp. NBC_00093</name>
    <dbReference type="NCBI Taxonomy" id="2975649"/>
    <lineage>
        <taxon>Bacteria</taxon>
        <taxon>Bacillati</taxon>
        <taxon>Actinomycetota</taxon>
        <taxon>Actinomycetes</taxon>
        <taxon>Kitasatosporales</taxon>
        <taxon>Streptomycetaceae</taxon>
        <taxon>Streptomyces</taxon>
    </lineage>
</organism>
<dbReference type="AlphaFoldDB" id="A0AAU2A068"/>
<evidence type="ECO:0008006" key="3">
    <source>
        <dbReference type="Google" id="ProtNLM"/>
    </source>
</evidence>
<dbReference type="EMBL" id="CP108222">
    <property type="protein sequence ID" value="WTT17789.1"/>
    <property type="molecule type" value="Genomic_DNA"/>
</dbReference>
<gene>
    <name evidence="2" type="ORF">OHA22_20710</name>
</gene>
<feature type="region of interest" description="Disordered" evidence="1">
    <location>
        <begin position="726"/>
        <end position="746"/>
    </location>
</feature>
<name>A0AAU2A068_9ACTN</name>